<organism evidence="1 2">
    <name type="scientific">Genlisea aurea</name>
    <dbReference type="NCBI Taxonomy" id="192259"/>
    <lineage>
        <taxon>Eukaryota</taxon>
        <taxon>Viridiplantae</taxon>
        <taxon>Streptophyta</taxon>
        <taxon>Embryophyta</taxon>
        <taxon>Tracheophyta</taxon>
        <taxon>Spermatophyta</taxon>
        <taxon>Magnoliopsida</taxon>
        <taxon>eudicotyledons</taxon>
        <taxon>Gunneridae</taxon>
        <taxon>Pentapetalae</taxon>
        <taxon>asterids</taxon>
        <taxon>lamiids</taxon>
        <taxon>Lamiales</taxon>
        <taxon>Lentibulariaceae</taxon>
        <taxon>Genlisea</taxon>
    </lineage>
</organism>
<reference evidence="1 2" key="1">
    <citation type="journal article" date="2013" name="BMC Genomics">
        <title>The miniature genome of a carnivorous plant Genlisea aurea contains a low number of genes and short non-coding sequences.</title>
        <authorList>
            <person name="Leushkin E.V."/>
            <person name="Sutormin R.A."/>
            <person name="Nabieva E.R."/>
            <person name="Penin A.A."/>
            <person name="Kondrashov A.S."/>
            <person name="Logacheva M.D."/>
        </authorList>
    </citation>
    <scope>NUCLEOTIDE SEQUENCE [LARGE SCALE GENOMIC DNA]</scope>
</reference>
<dbReference type="SUPFAM" id="SSF48452">
    <property type="entry name" value="TPR-like"/>
    <property type="match status" value="1"/>
</dbReference>
<dbReference type="Gene3D" id="1.25.40.10">
    <property type="entry name" value="Tetratricopeptide repeat domain"/>
    <property type="match status" value="1"/>
</dbReference>
<dbReference type="PANTHER" id="PTHR26312">
    <property type="entry name" value="TETRATRICOPEPTIDE REPEAT PROTEIN 5"/>
    <property type="match status" value="1"/>
</dbReference>
<gene>
    <name evidence="1" type="ORF">M569_13583</name>
</gene>
<feature type="non-terminal residue" evidence="1">
    <location>
        <position position="83"/>
    </location>
</feature>
<proteinExistence type="predicted"/>
<protein>
    <submittedName>
        <fullName evidence="1">Uncharacterized protein</fullName>
    </submittedName>
</protein>
<name>S8CA30_9LAMI</name>
<dbReference type="Proteomes" id="UP000015453">
    <property type="component" value="Unassembled WGS sequence"/>
</dbReference>
<feature type="non-terminal residue" evidence="1">
    <location>
        <position position="1"/>
    </location>
</feature>
<evidence type="ECO:0000313" key="1">
    <source>
        <dbReference type="EMBL" id="EPS61216.1"/>
    </source>
</evidence>
<evidence type="ECO:0000313" key="2">
    <source>
        <dbReference type="Proteomes" id="UP000015453"/>
    </source>
</evidence>
<dbReference type="AlphaFoldDB" id="S8CA30"/>
<dbReference type="InterPro" id="IPR011990">
    <property type="entry name" value="TPR-like_helical_dom_sf"/>
</dbReference>
<keyword evidence="2" id="KW-1185">Reference proteome</keyword>
<comment type="caution">
    <text evidence="1">The sequence shown here is derived from an EMBL/GenBank/DDBJ whole genome shotgun (WGS) entry which is preliminary data.</text>
</comment>
<accession>S8CA30</accession>
<dbReference type="EMBL" id="AUSU01007004">
    <property type="protein sequence ID" value="EPS61216.1"/>
    <property type="molecule type" value="Genomic_DNA"/>
</dbReference>
<dbReference type="OrthoDB" id="1926212at2759"/>
<sequence length="83" mass="9735">HYRSILQQNPDNPLILRNYAQYLNSNRDLRGAEEYYSRAVLADPGDGEILSEFAKWIWELHGDKERAEGYFQRGVQAASQDRY</sequence>
<dbReference type="PANTHER" id="PTHR26312:SF225">
    <property type="entry name" value="TPR REPEAT PROTEIN"/>
    <property type="match status" value="1"/>
</dbReference>